<evidence type="ECO:0000313" key="1">
    <source>
        <dbReference type="EMBL" id="MPM50954.1"/>
    </source>
</evidence>
<accession>A0A645AMV2</accession>
<comment type="caution">
    <text evidence="1">The sequence shown here is derived from an EMBL/GenBank/DDBJ whole genome shotgun (WGS) entry which is preliminary data.</text>
</comment>
<dbReference type="EMBL" id="VSSQ01013199">
    <property type="protein sequence ID" value="MPM50954.1"/>
    <property type="molecule type" value="Genomic_DNA"/>
</dbReference>
<sequence length="55" mass="6018">MQTFQIARAIPPFMVVQHQGSQIDGFLEGIENPEAGDDMLLILALHCRIPALGVD</sequence>
<protein>
    <submittedName>
        <fullName evidence="1">Uncharacterized protein</fullName>
    </submittedName>
</protein>
<proteinExistence type="predicted"/>
<reference evidence="1" key="1">
    <citation type="submission" date="2019-08" db="EMBL/GenBank/DDBJ databases">
        <authorList>
            <person name="Kucharzyk K."/>
            <person name="Murdoch R.W."/>
            <person name="Higgins S."/>
            <person name="Loffler F."/>
        </authorList>
    </citation>
    <scope>NUCLEOTIDE SEQUENCE</scope>
</reference>
<name>A0A645AMV2_9ZZZZ</name>
<organism evidence="1">
    <name type="scientific">bioreactor metagenome</name>
    <dbReference type="NCBI Taxonomy" id="1076179"/>
    <lineage>
        <taxon>unclassified sequences</taxon>
        <taxon>metagenomes</taxon>
        <taxon>ecological metagenomes</taxon>
    </lineage>
</organism>
<gene>
    <name evidence="1" type="ORF">SDC9_97700</name>
</gene>
<dbReference type="AlphaFoldDB" id="A0A645AMV2"/>